<proteinExistence type="predicted"/>
<accession>A0A3A4ZEQ3</accession>
<dbReference type="AlphaFoldDB" id="A0A3A4ZEQ3"/>
<dbReference type="Pfam" id="PF05133">
    <property type="entry name" value="SPP1_portal"/>
    <property type="match status" value="1"/>
</dbReference>
<gene>
    <name evidence="2" type="ORF">C4561_01810</name>
</gene>
<dbReference type="InterPro" id="IPR021145">
    <property type="entry name" value="Portal_protein_SPP1_Gp6-like"/>
</dbReference>
<reference evidence="2 3" key="1">
    <citation type="journal article" date="2017" name="ISME J.">
        <title>Energy and carbon metabolisms in a deep terrestrial subsurface fluid microbial community.</title>
        <authorList>
            <person name="Momper L."/>
            <person name="Jungbluth S.P."/>
            <person name="Lee M.D."/>
            <person name="Amend J.P."/>
        </authorList>
    </citation>
    <scope>NUCLEOTIDE SEQUENCE [LARGE SCALE GENOMIC DNA]</scope>
    <source>
        <strain evidence="2">SURF_46</strain>
    </source>
</reference>
<organism evidence="2 3">
    <name type="scientific">candidate division WWE3 bacterium</name>
    <dbReference type="NCBI Taxonomy" id="2053526"/>
    <lineage>
        <taxon>Bacteria</taxon>
        <taxon>Katanobacteria</taxon>
    </lineage>
</organism>
<evidence type="ECO:0000313" key="2">
    <source>
        <dbReference type="EMBL" id="RJR27665.1"/>
    </source>
</evidence>
<feature type="region of interest" description="Disordered" evidence="1">
    <location>
        <begin position="573"/>
        <end position="613"/>
    </location>
</feature>
<comment type="caution">
    <text evidence="2">The sequence shown here is derived from an EMBL/GenBank/DDBJ whole genome shotgun (WGS) entry which is preliminary data.</text>
</comment>
<evidence type="ECO:0000313" key="3">
    <source>
        <dbReference type="Proteomes" id="UP000265540"/>
    </source>
</evidence>
<sequence>MSTQRENEKLNEIKRLMKGLLSLSPEKKPELKEGFWHRIRRHVFGEPTMRFTSEELSAALEEAFSLAKSLSSSGLSISSDKSILNDIEVVGHSFVQLQEQQTKASGLKVKEGTMWAGMGLEDSHGEAKRTIGLNYRNDARTASFVFYDTTPIGRAAIRNLSSYVFGRGIKFVSQSEEINNALQKFWNFNNLERRQKRLYKMYLNNGEQYIALINTSLTMHKTLKLRYIPPSQVDFVITEDGDIGAVYGFCRRISGTDGEKKVFYKEAFADEENKPKDFETGAGKNFEEDENVRVVSMQMGHEDETRGLPYMYPSFRWMRILLEFAMERARYAMFRQRIYGIMQKMGKFQSGSIPSYKDLPKSGGILFEDMNQKFRFETPNTGAQDSTADWKMLMYLVCAGLQIPPHILFQDSSNENYASIRKADTPFANLVLDEQDEQRDMWQRIFRYVISQLVEHTIIPKTMTIKVYKASMIGESIQWEAKQEAAINFIRAKLRLLSGKVITEQDEADIHNGAKAILGQEIETEVKTEDVPIDIVFPHVVYEDPRLQAEVVKILVELRLMSRYTAMRKFDLEPSEEEARISDEKSLDAERSDNELADLEKSLMGKTGEEPEE</sequence>
<dbReference type="Proteomes" id="UP000265540">
    <property type="component" value="Unassembled WGS sequence"/>
</dbReference>
<dbReference type="EMBL" id="QZJF01000008">
    <property type="protein sequence ID" value="RJR27665.1"/>
    <property type="molecule type" value="Genomic_DNA"/>
</dbReference>
<name>A0A3A4ZEQ3_UNCKA</name>
<protein>
    <submittedName>
        <fullName evidence="2">Phage portal protein</fullName>
    </submittedName>
</protein>
<evidence type="ECO:0000256" key="1">
    <source>
        <dbReference type="SAM" id="MobiDB-lite"/>
    </source>
</evidence>